<dbReference type="PANTHER" id="PTHR32099">
    <property type="entry name" value="CYSTEINE-RICH REPEAT SECRETORY PROTEIN"/>
    <property type="match status" value="1"/>
</dbReference>
<accession>A0A8S9GWD2</accession>
<evidence type="ECO:0000256" key="1">
    <source>
        <dbReference type="ARBA" id="ARBA00022729"/>
    </source>
</evidence>
<dbReference type="InterPro" id="IPR002902">
    <property type="entry name" value="GNK2"/>
</dbReference>
<proteinExistence type="predicted"/>
<dbReference type="PROSITE" id="PS51473">
    <property type="entry name" value="GNK2"/>
    <property type="match status" value="1"/>
</dbReference>
<keyword evidence="1 3" id="KW-0732">Signal</keyword>
<evidence type="ECO:0000259" key="4">
    <source>
        <dbReference type="PROSITE" id="PS51473"/>
    </source>
</evidence>
<dbReference type="EMBL" id="QGKW02001988">
    <property type="protein sequence ID" value="KAF2550685.1"/>
    <property type="molecule type" value="Genomic_DNA"/>
</dbReference>
<dbReference type="PANTHER" id="PTHR32099:SF92">
    <property type="entry name" value="CYSTEINE-RICH RECEPTOR-LIKE PROTEIN KINASE 11"/>
    <property type="match status" value="1"/>
</dbReference>
<organism evidence="5 6">
    <name type="scientific">Brassica cretica</name>
    <name type="common">Mustard</name>
    <dbReference type="NCBI Taxonomy" id="69181"/>
    <lineage>
        <taxon>Eukaryota</taxon>
        <taxon>Viridiplantae</taxon>
        <taxon>Streptophyta</taxon>
        <taxon>Embryophyta</taxon>
        <taxon>Tracheophyta</taxon>
        <taxon>Spermatophyta</taxon>
        <taxon>Magnoliopsida</taxon>
        <taxon>eudicotyledons</taxon>
        <taxon>Gunneridae</taxon>
        <taxon>Pentapetalae</taxon>
        <taxon>rosids</taxon>
        <taxon>malvids</taxon>
        <taxon>Brassicales</taxon>
        <taxon>Brassicaceae</taxon>
        <taxon>Brassiceae</taxon>
        <taxon>Brassica</taxon>
    </lineage>
</organism>
<dbReference type="Gene3D" id="3.30.430.20">
    <property type="entry name" value="Gnk2 domain, C-X8-C-X2-C motif"/>
    <property type="match status" value="1"/>
</dbReference>
<evidence type="ECO:0000256" key="3">
    <source>
        <dbReference type="SAM" id="SignalP"/>
    </source>
</evidence>
<dbReference type="Proteomes" id="UP000712281">
    <property type="component" value="Unassembled WGS sequence"/>
</dbReference>
<evidence type="ECO:0000313" key="6">
    <source>
        <dbReference type="Proteomes" id="UP000712281"/>
    </source>
</evidence>
<gene>
    <name evidence="5" type="ORF">F2Q68_00037313</name>
</gene>
<name>A0A8S9GWD2_BRACR</name>
<feature type="signal peptide" evidence="3">
    <location>
        <begin position="1"/>
        <end position="18"/>
    </location>
</feature>
<keyword evidence="2" id="KW-0677">Repeat</keyword>
<sequence length="169" mass="18652">MPLLFFWSVLTCTGLVSALPFFTPFSTYDTNRCLVLTSLASNVPANRGFYNASIGQSPNKVYATGKCIPGTEPEVCSACIMSGSYALIENCLIQKEASFWQSNRTLCMIRYSHTSFIGSLKLEPSIDVSNPMDLRMNAPDFSRAWKGLTLRMGQAISSNKDTTWSGGRY</sequence>
<comment type="caution">
    <text evidence="5">The sequence shown here is derived from an EMBL/GenBank/DDBJ whole genome shotgun (WGS) entry which is preliminary data.</text>
</comment>
<dbReference type="CDD" id="cd23509">
    <property type="entry name" value="Gnk2-like"/>
    <property type="match status" value="1"/>
</dbReference>
<dbReference type="InterPro" id="IPR038408">
    <property type="entry name" value="GNK2_sf"/>
</dbReference>
<protein>
    <recommendedName>
        <fullName evidence="4">Gnk2-homologous domain-containing protein</fullName>
    </recommendedName>
</protein>
<evidence type="ECO:0000256" key="2">
    <source>
        <dbReference type="ARBA" id="ARBA00022737"/>
    </source>
</evidence>
<feature type="chain" id="PRO_5035831842" description="Gnk2-homologous domain-containing protein" evidence="3">
    <location>
        <begin position="19"/>
        <end position="169"/>
    </location>
</feature>
<dbReference type="Pfam" id="PF01657">
    <property type="entry name" value="Stress-antifung"/>
    <property type="match status" value="1"/>
</dbReference>
<feature type="domain" description="Gnk2-homologous" evidence="4">
    <location>
        <begin position="10"/>
        <end position="116"/>
    </location>
</feature>
<reference evidence="5" key="1">
    <citation type="submission" date="2019-12" db="EMBL/GenBank/DDBJ databases">
        <title>Genome sequencing and annotation of Brassica cretica.</title>
        <authorList>
            <person name="Studholme D.J."/>
            <person name="Sarris P.F."/>
        </authorList>
    </citation>
    <scope>NUCLEOTIDE SEQUENCE</scope>
    <source>
        <strain evidence="5">PFS-001/15</strain>
        <tissue evidence="5">Leaf</tissue>
    </source>
</reference>
<evidence type="ECO:0000313" key="5">
    <source>
        <dbReference type="EMBL" id="KAF2550685.1"/>
    </source>
</evidence>
<dbReference type="AlphaFoldDB" id="A0A8S9GWD2"/>